<feature type="transmembrane region" description="Helical" evidence="1">
    <location>
        <begin position="43"/>
        <end position="67"/>
    </location>
</feature>
<dbReference type="AlphaFoldDB" id="A0ABD1Y0E3"/>
<keyword evidence="1" id="KW-0472">Membrane</keyword>
<sequence>MASTMRSTFVKAVVAAMAISSVGIVMAHEGHAHAPAPAPLGDSAAAGLLPATIITSFIVSVSGFIAARYL</sequence>
<dbReference type="EMBL" id="JBHFFA010000007">
    <property type="protein sequence ID" value="KAL2613243.1"/>
    <property type="molecule type" value="Genomic_DNA"/>
</dbReference>
<keyword evidence="3" id="KW-1185">Reference proteome</keyword>
<keyword evidence="1" id="KW-1133">Transmembrane helix</keyword>
<evidence type="ECO:0000313" key="2">
    <source>
        <dbReference type="EMBL" id="KAL2613243.1"/>
    </source>
</evidence>
<comment type="caution">
    <text evidence="2">The sequence shown here is derived from an EMBL/GenBank/DDBJ whole genome shotgun (WGS) entry which is preliminary data.</text>
</comment>
<proteinExistence type="predicted"/>
<keyword evidence="1" id="KW-0812">Transmembrane</keyword>
<evidence type="ECO:0000256" key="1">
    <source>
        <dbReference type="SAM" id="Phobius"/>
    </source>
</evidence>
<name>A0ABD1Y0E3_9MARC</name>
<reference evidence="2 3" key="1">
    <citation type="submission" date="2024-09" db="EMBL/GenBank/DDBJ databases">
        <title>Chromosome-scale assembly of Riccia fluitans.</title>
        <authorList>
            <person name="Paukszto L."/>
            <person name="Sawicki J."/>
            <person name="Karawczyk K."/>
            <person name="Piernik-Szablinska J."/>
            <person name="Szczecinska M."/>
            <person name="Mazdziarz M."/>
        </authorList>
    </citation>
    <scope>NUCLEOTIDE SEQUENCE [LARGE SCALE GENOMIC DNA]</scope>
    <source>
        <strain evidence="2">Rf_01</strain>
        <tissue evidence="2">Aerial parts of the thallus</tissue>
    </source>
</reference>
<accession>A0ABD1Y0E3</accession>
<protein>
    <submittedName>
        <fullName evidence="2">Uncharacterized protein</fullName>
    </submittedName>
</protein>
<organism evidence="2 3">
    <name type="scientific">Riccia fluitans</name>
    <dbReference type="NCBI Taxonomy" id="41844"/>
    <lineage>
        <taxon>Eukaryota</taxon>
        <taxon>Viridiplantae</taxon>
        <taxon>Streptophyta</taxon>
        <taxon>Embryophyta</taxon>
        <taxon>Marchantiophyta</taxon>
        <taxon>Marchantiopsida</taxon>
        <taxon>Marchantiidae</taxon>
        <taxon>Marchantiales</taxon>
        <taxon>Ricciaceae</taxon>
        <taxon>Riccia</taxon>
    </lineage>
</organism>
<evidence type="ECO:0000313" key="3">
    <source>
        <dbReference type="Proteomes" id="UP001605036"/>
    </source>
</evidence>
<dbReference type="Proteomes" id="UP001605036">
    <property type="component" value="Unassembled WGS sequence"/>
</dbReference>
<gene>
    <name evidence="2" type="ORF">R1flu_024935</name>
</gene>